<dbReference type="Proteomes" id="UP000008022">
    <property type="component" value="Unassembled WGS sequence"/>
</dbReference>
<reference evidence="3" key="1">
    <citation type="submission" date="2013-06" db="EMBL/GenBank/DDBJ databases">
        <authorList>
            <person name="Zhao Q."/>
        </authorList>
    </citation>
    <scope>NUCLEOTIDE SEQUENCE</scope>
    <source>
        <strain evidence="3">cv. W1943</strain>
    </source>
</reference>
<protein>
    <submittedName>
        <fullName evidence="2">Uncharacterized protein</fullName>
    </submittedName>
</protein>
<evidence type="ECO:0000313" key="2">
    <source>
        <dbReference type="EnsemblPlants" id="ORUFI04G00020.1"/>
    </source>
</evidence>
<dbReference type="Gramene" id="ORUFI04G00020.1">
    <property type="protein sequence ID" value="ORUFI04G00020.1"/>
    <property type="gene ID" value="ORUFI04G00020"/>
</dbReference>
<dbReference type="STRING" id="4529.A0A0E0P4A4"/>
<evidence type="ECO:0000313" key="3">
    <source>
        <dbReference type="Proteomes" id="UP000008022"/>
    </source>
</evidence>
<keyword evidence="3" id="KW-1185">Reference proteome</keyword>
<name>A0A0E0P4A4_ORYRU</name>
<dbReference type="AlphaFoldDB" id="A0A0E0P4A4"/>
<sequence>MAEQASSGGGGGHLSLAPPPDRSAAGPREGEQSGGALEDAIDATIRVVATDHRHRRAPLHHARRPPAAVPQAAYAALSPLDAMFCLLASLPCAPNSFMLNTTLHTLASSPDPASALGFFSLLRCNG</sequence>
<evidence type="ECO:0000256" key="1">
    <source>
        <dbReference type="SAM" id="MobiDB-lite"/>
    </source>
</evidence>
<dbReference type="HOGENOM" id="CLU_1985240_0_0_1"/>
<feature type="region of interest" description="Disordered" evidence="1">
    <location>
        <begin position="1"/>
        <end position="39"/>
    </location>
</feature>
<reference evidence="2" key="2">
    <citation type="submission" date="2015-06" db="UniProtKB">
        <authorList>
            <consortium name="EnsemblPlants"/>
        </authorList>
    </citation>
    <scope>IDENTIFICATION</scope>
</reference>
<proteinExistence type="predicted"/>
<organism evidence="2 3">
    <name type="scientific">Oryza rufipogon</name>
    <name type="common">Brownbeard rice</name>
    <name type="synonym">Asian wild rice</name>
    <dbReference type="NCBI Taxonomy" id="4529"/>
    <lineage>
        <taxon>Eukaryota</taxon>
        <taxon>Viridiplantae</taxon>
        <taxon>Streptophyta</taxon>
        <taxon>Embryophyta</taxon>
        <taxon>Tracheophyta</taxon>
        <taxon>Spermatophyta</taxon>
        <taxon>Magnoliopsida</taxon>
        <taxon>Liliopsida</taxon>
        <taxon>Poales</taxon>
        <taxon>Poaceae</taxon>
        <taxon>BOP clade</taxon>
        <taxon>Oryzoideae</taxon>
        <taxon>Oryzeae</taxon>
        <taxon>Oryzinae</taxon>
        <taxon>Oryza</taxon>
    </lineage>
</organism>
<dbReference type="EnsemblPlants" id="ORUFI04G00020.1">
    <property type="protein sequence ID" value="ORUFI04G00020.1"/>
    <property type="gene ID" value="ORUFI04G00020"/>
</dbReference>
<accession>A0A0E0P4A4</accession>